<feature type="region of interest" description="Disordered" evidence="1">
    <location>
        <begin position="176"/>
        <end position="199"/>
    </location>
</feature>
<keyword evidence="3" id="KW-1185">Reference proteome</keyword>
<feature type="region of interest" description="Disordered" evidence="1">
    <location>
        <begin position="100"/>
        <end position="121"/>
    </location>
</feature>
<accession>A0A4Z2F0D8</accession>
<evidence type="ECO:0000313" key="3">
    <source>
        <dbReference type="Proteomes" id="UP000314294"/>
    </source>
</evidence>
<dbReference type="Proteomes" id="UP000314294">
    <property type="component" value="Unassembled WGS sequence"/>
</dbReference>
<sequence length="199" mass="21836">MKTLSSSHFNSLGGNIQRSAAGQKEEEEEEENLTPDPVRRGAPRRSPSDVGLRPGGLGRFWSGPPRRLFAAAAAVAAPAPHGRRDSVLGRHGAEVHRLQLRKSGNHPIPTEHTEPHGGRTWSMCGSRLKDRSSQASCDGSDRKCPTAVWRSRRSAMSLLLRRRPRLALFFSGFLFKGRRAPPGSSDHASEDAGKKRRGY</sequence>
<evidence type="ECO:0000256" key="1">
    <source>
        <dbReference type="SAM" id="MobiDB-lite"/>
    </source>
</evidence>
<organism evidence="2 3">
    <name type="scientific">Liparis tanakae</name>
    <name type="common">Tanaka's snailfish</name>
    <dbReference type="NCBI Taxonomy" id="230148"/>
    <lineage>
        <taxon>Eukaryota</taxon>
        <taxon>Metazoa</taxon>
        <taxon>Chordata</taxon>
        <taxon>Craniata</taxon>
        <taxon>Vertebrata</taxon>
        <taxon>Euteleostomi</taxon>
        <taxon>Actinopterygii</taxon>
        <taxon>Neopterygii</taxon>
        <taxon>Teleostei</taxon>
        <taxon>Neoteleostei</taxon>
        <taxon>Acanthomorphata</taxon>
        <taxon>Eupercaria</taxon>
        <taxon>Perciformes</taxon>
        <taxon>Cottioidei</taxon>
        <taxon>Cottales</taxon>
        <taxon>Liparidae</taxon>
        <taxon>Liparis</taxon>
    </lineage>
</organism>
<feature type="region of interest" description="Disordered" evidence="1">
    <location>
        <begin position="1"/>
        <end position="58"/>
    </location>
</feature>
<gene>
    <name evidence="2" type="ORF">EYF80_055721</name>
</gene>
<proteinExistence type="predicted"/>
<protein>
    <submittedName>
        <fullName evidence="2">Uncharacterized protein</fullName>
    </submittedName>
</protein>
<dbReference type="EMBL" id="SRLO01002038">
    <property type="protein sequence ID" value="TNN34114.1"/>
    <property type="molecule type" value="Genomic_DNA"/>
</dbReference>
<name>A0A4Z2F0D8_9TELE</name>
<reference evidence="2 3" key="1">
    <citation type="submission" date="2019-03" db="EMBL/GenBank/DDBJ databases">
        <title>First draft genome of Liparis tanakae, snailfish: a comprehensive survey of snailfish specific genes.</title>
        <authorList>
            <person name="Kim W."/>
            <person name="Song I."/>
            <person name="Jeong J.-H."/>
            <person name="Kim D."/>
            <person name="Kim S."/>
            <person name="Ryu S."/>
            <person name="Song J.Y."/>
            <person name="Lee S.K."/>
        </authorList>
    </citation>
    <scope>NUCLEOTIDE SEQUENCE [LARGE SCALE GENOMIC DNA]</scope>
    <source>
        <tissue evidence="2">Muscle</tissue>
    </source>
</reference>
<comment type="caution">
    <text evidence="2">The sequence shown here is derived from an EMBL/GenBank/DDBJ whole genome shotgun (WGS) entry which is preliminary data.</text>
</comment>
<feature type="compositionally biased region" description="Polar residues" evidence="1">
    <location>
        <begin position="1"/>
        <end position="20"/>
    </location>
</feature>
<evidence type="ECO:0000313" key="2">
    <source>
        <dbReference type="EMBL" id="TNN34114.1"/>
    </source>
</evidence>
<dbReference type="AlphaFoldDB" id="A0A4Z2F0D8"/>